<comment type="caution">
    <text evidence="1">The sequence shown here is derived from an EMBL/GenBank/DDBJ whole genome shotgun (WGS) entry which is preliminary data.</text>
</comment>
<dbReference type="InterPro" id="IPR036140">
    <property type="entry name" value="PFN_sf"/>
</dbReference>
<proteinExistence type="predicted"/>
<dbReference type="AlphaFoldDB" id="A0A8H7VMP3"/>
<sequence length="113" mass="12755">MMNWQSYLNFNLIGFNNVSQAAIKVSSTEAQNIITGFRDRDSPLFASGIHVAWCSVSYSPCPLQKSGSPIERKSTSKVGISVMKRLCWNNTCVYDYKPDTSGPHYVFKFRVSF</sequence>
<dbReference type="Proteomes" id="UP000646827">
    <property type="component" value="Unassembled WGS sequence"/>
</dbReference>
<gene>
    <name evidence="1" type="ORF">INT45_007549</name>
</gene>
<dbReference type="OrthoDB" id="421374at2759"/>
<dbReference type="EMBL" id="JAEPRB010000091">
    <property type="protein sequence ID" value="KAG2222113.1"/>
    <property type="molecule type" value="Genomic_DNA"/>
</dbReference>
<accession>A0A8H7VMP3</accession>
<organism evidence="1 2">
    <name type="scientific">Circinella minor</name>
    <dbReference type="NCBI Taxonomy" id="1195481"/>
    <lineage>
        <taxon>Eukaryota</taxon>
        <taxon>Fungi</taxon>
        <taxon>Fungi incertae sedis</taxon>
        <taxon>Mucoromycota</taxon>
        <taxon>Mucoromycotina</taxon>
        <taxon>Mucoromycetes</taxon>
        <taxon>Mucorales</taxon>
        <taxon>Lichtheimiaceae</taxon>
        <taxon>Circinella</taxon>
    </lineage>
</organism>
<dbReference type="SUPFAM" id="SSF55770">
    <property type="entry name" value="Profilin (actin-binding protein)"/>
    <property type="match status" value="1"/>
</dbReference>
<protein>
    <submittedName>
        <fullName evidence="1">Uncharacterized protein</fullName>
    </submittedName>
</protein>
<name>A0A8H7VMP3_9FUNG</name>
<reference evidence="1 2" key="1">
    <citation type="submission" date="2020-12" db="EMBL/GenBank/DDBJ databases">
        <title>Metabolic potential, ecology and presence of endohyphal bacteria is reflected in genomic diversity of Mucoromycotina.</title>
        <authorList>
            <person name="Muszewska A."/>
            <person name="Okrasinska A."/>
            <person name="Steczkiewicz K."/>
            <person name="Drgas O."/>
            <person name="Orlowska M."/>
            <person name="Perlinska-Lenart U."/>
            <person name="Aleksandrzak-Piekarczyk T."/>
            <person name="Szatraj K."/>
            <person name="Zielenkiewicz U."/>
            <person name="Pilsyk S."/>
            <person name="Malc E."/>
            <person name="Mieczkowski P."/>
            <person name="Kruszewska J.S."/>
            <person name="Biernat P."/>
            <person name="Pawlowska J."/>
        </authorList>
    </citation>
    <scope>NUCLEOTIDE SEQUENCE [LARGE SCALE GENOMIC DNA]</scope>
    <source>
        <strain evidence="1 2">CBS 142.35</strain>
    </source>
</reference>
<keyword evidence="2" id="KW-1185">Reference proteome</keyword>
<evidence type="ECO:0000313" key="1">
    <source>
        <dbReference type="EMBL" id="KAG2222113.1"/>
    </source>
</evidence>
<evidence type="ECO:0000313" key="2">
    <source>
        <dbReference type="Proteomes" id="UP000646827"/>
    </source>
</evidence>